<comment type="caution">
    <text evidence="5">The sequence shown here is derived from an EMBL/GenBank/DDBJ whole genome shotgun (WGS) entry which is preliminary data.</text>
</comment>
<feature type="domain" description="SH3b" evidence="4">
    <location>
        <begin position="142"/>
        <end position="204"/>
    </location>
</feature>
<dbReference type="Pfam" id="PF08239">
    <property type="entry name" value="SH3_3"/>
    <property type="match status" value="1"/>
</dbReference>
<dbReference type="InterPro" id="IPR003646">
    <property type="entry name" value="SH3-like_bac-type"/>
</dbReference>
<proteinExistence type="predicted"/>
<dbReference type="InterPro" id="IPR002508">
    <property type="entry name" value="MurNAc-LAA_cat"/>
</dbReference>
<dbReference type="PROSITE" id="PS51781">
    <property type="entry name" value="SH3B"/>
    <property type="match status" value="1"/>
</dbReference>
<keyword evidence="6" id="KW-1185">Reference proteome</keyword>
<dbReference type="CDD" id="cd02696">
    <property type="entry name" value="MurNAc-LAA"/>
    <property type="match status" value="1"/>
</dbReference>
<dbReference type="Pfam" id="PF01520">
    <property type="entry name" value="Amidase_3"/>
    <property type="match status" value="1"/>
</dbReference>
<feature type="signal peptide" evidence="3">
    <location>
        <begin position="1"/>
        <end position="23"/>
    </location>
</feature>
<evidence type="ECO:0000256" key="3">
    <source>
        <dbReference type="SAM" id="SignalP"/>
    </source>
</evidence>
<protein>
    <submittedName>
        <fullName evidence="5">N-acetylmuramoyl-L-alanine amidase</fullName>
    </submittedName>
</protein>
<organism evidence="5 6">
    <name type="scientific">Halobacillus locisalis</name>
    <dbReference type="NCBI Taxonomy" id="220753"/>
    <lineage>
        <taxon>Bacteria</taxon>
        <taxon>Bacillati</taxon>
        <taxon>Bacillota</taxon>
        <taxon>Bacilli</taxon>
        <taxon>Bacillales</taxon>
        <taxon>Bacillaceae</taxon>
        <taxon>Halobacillus</taxon>
    </lineage>
</organism>
<evidence type="ECO:0000256" key="2">
    <source>
        <dbReference type="ARBA" id="ARBA00023316"/>
    </source>
</evidence>
<dbReference type="SMART" id="SM00287">
    <property type="entry name" value="SH3b"/>
    <property type="match status" value="1"/>
</dbReference>
<dbReference type="SMART" id="SM00646">
    <property type="entry name" value="Ami_3"/>
    <property type="match status" value="1"/>
</dbReference>
<dbReference type="PANTHER" id="PTHR30404">
    <property type="entry name" value="N-ACETYLMURAMOYL-L-ALANINE AMIDASE"/>
    <property type="match status" value="1"/>
</dbReference>
<dbReference type="RefSeq" id="WP_181472548.1">
    <property type="nucleotide sequence ID" value="NZ_JACEFG010000002.1"/>
</dbReference>
<dbReference type="InterPro" id="IPR050695">
    <property type="entry name" value="N-acetylmuramoyl_amidase_3"/>
</dbReference>
<dbReference type="GO" id="GO:0030288">
    <property type="term" value="C:outer membrane-bounded periplasmic space"/>
    <property type="evidence" value="ECO:0007669"/>
    <property type="project" value="TreeGrafter"/>
</dbReference>
<dbReference type="Gene3D" id="2.30.30.40">
    <property type="entry name" value="SH3 Domains"/>
    <property type="match status" value="1"/>
</dbReference>
<dbReference type="GO" id="GO:0009253">
    <property type="term" value="P:peptidoglycan catabolic process"/>
    <property type="evidence" value="ECO:0007669"/>
    <property type="project" value="InterPro"/>
</dbReference>
<dbReference type="Gene3D" id="3.40.630.40">
    <property type="entry name" value="Zn-dependent exopeptidases"/>
    <property type="match status" value="1"/>
</dbReference>
<dbReference type="EMBL" id="JACEFG010000002">
    <property type="protein sequence ID" value="MBA2175548.1"/>
    <property type="molecule type" value="Genomic_DNA"/>
</dbReference>
<dbReference type="AlphaFoldDB" id="A0A838CUH2"/>
<gene>
    <name evidence="5" type="ORF">H0266_11650</name>
</gene>
<evidence type="ECO:0000313" key="5">
    <source>
        <dbReference type="EMBL" id="MBA2175548.1"/>
    </source>
</evidence>
<keyword evidence="3" id="KW-0732">Signal</keyword>
<dbReference type="GO" id="GO:0008745">
    <property type="term" value="F:N-acetylmuramoyl-L-alanine amidase activity"/>
    <property type="evidence" value="ECO:0007669"/>
    <property type="project" value="InterPro"/>
</dbReference>
<keyword evidence="2" id="KW-0961">Cell wall biogenesis/degradation</keyword>
<evidence type="ECO:0000313" key="6">
    <source>
        <dbReference type="Proteomes" id="UP000571017"/>
    </source>
</evidence>
<dbReference type="SUPFAM" id="SSF53187">
    <property type="entry name" value="Zn-dependent exopeptidases"/>
    <property type="match status" value="1"/>
</dbReference>
<accession>A0A838CUH2</accession>
<dbReference type="GO" id="GO:0071555">
    <property type="term" value="P:cell wall organization"/>
    <property type="evidence" value="ECO:0007669"/>
    <property type="project" value="UniProtKB-KW"/>
</dbReference>
<evidence type="ECO:0000256" key="1">
    <source>
        <dbReference type="ARBA" id="ARBA00022801"/>
    </source>
</evidence>
<dbReference type="Proteomes" id="UP000571017">
    <property type="component" value="Unassembled WGS sequence"/>
</dbReference>
<sequence>MTTRRSTVLLLSLLMFLVFPVMAQAEVTHINMGEADGVSVNKEWEIQFNEGVEIVEESLSSVNIVVKDSFGQTVNVPDAYVKDKNTVVVPSPEEGYRGGEQYKLYVGKTIEFTSGVKMQDRYVKTFITERDVLAPDPGGDIVSYGTVTSDTLNIRKEPTSGSEKVGVLVEGDRVNIYNFDGYWAEIQHNGQKAYVHKTYMKLRSTTGGVLQDQIIVLDPGHGGHDPGAVGNGGQEKEIVLDVSKRVYDLLKQKGAQPLMTRDDDTYQTLGGRVQYADDNNNDMFVSIHANASTNTNVNGTETWCHGGKTSNKEEGCLLAKKINEQIAQMTGLNDRGVKVSELGTWNDFYVIRNTFAPSVLVELAFLSNSGDAETLLSDYYRDIYAKAIVKGIENYYASPIE</sequence>
<name>A0A838CUH2_9BACI</name>
<dbReference type="PANTHER" id="PTHR30404:SF0">
    <property type="entry name" value="N-ACETYLMURAMOYL-L-ALANINE AMIDASE AMIC"/>
    <property type="match status" value="1"/>
</dbReference>
<evidence type="ECO:0000259" key="4">
    <source>
        <dbReference type="PROSITE" id="PS51781"/>
    </source>
</evidence>
<keyword evidence="1" id="KW-0378">Hydrolase</keyword>
<reference evidence="5 6" key="1">
    <citation type="journal article" date="2004" name="Extremophiles">
        <title>Halobacillus locisalis sp. nov., a halophilic bacterium isolated from a marine solar saltern of the Yellow Sea in Korea.</title>
        <authorList>
            <person name="Yoon J.H."/>
            <person name="Kang K.H."/>
            <person name="Oh T.K."/>
            <person name="Park Y.H."/>
        </authorList>
    </citation>
    <scope>NUCLEOTIDE SEQUENCE [LARGE SCALE GENOMIC DNA]</scope>
    <source>
        <strain evidence="5 6">KCTC 3788</strain>
    </source>
</reference>
<feature type="chain" id="PRO_5038634531" evidence="3">
    <location>
        <begin position="24"/>
        <end position="401"/>
    </location>
</feature>